<dbReference type="InterPro" id="IPR010985">
    <property type="entry name" value="Ribbon_hlx_hlx"/>
</dbReference>
<dbReference type="EMBL" id="JAGJCF010000005">
    <property type="protein sequence ID" value="MBP0615870.1"/>
    <property type="molecule type" value="Genomic_DNA"/>
</dbReference>
<dbReference type="SUPFAM" id="SSF47598">
    <property type="entry name" value="Ribbon-helix-helix"/>
    <property type="match status" value="1"/>
</dbReference>
<evidence type="ECO:0000259" key="1">
    <source>
        <dbReference type="Pfam" id="PF22513"/>
    </source>
</evidence>
<gene>
    <name evidence="2" type="ORF">J6595_09785</name>
</gene>
<proteinExistence type="predicted"/>
<comment type="caution">
    <text evidence="2">The sequence shown here is derived from an EMBL/GenBank/DDBJ whole genome shotgun (WGS) entry which is preliminary data.</text>
</comment>
<dbReference type="RefSeq" id="WP_209594289.1">
    <property type="nucleotide sequence ID" value="NZ_JAGJCF010000005.1"/>
</dbReference>
<dbReference type="Proteomes" id="UP000678276">
    <property type="component" value="Unassembled WGS sequence"/>
</dbReference>
<feature type="domain" description="Antitoxin FitA-like ribbon-helix-helix" evidence="1">
    <location>
        <begin position="5"/>
        <end position="38"/>
    </location>
</feature>
<organism evidence="2 3">
    <name type="scientific">Jiella mangrovi</name>
    <dbReference type="NCBI Taxonomy" id="2821407"/>
    <lineage>
        <taxon>Bacteria</taxon>
        <taxon>Pseudomonadati</taxon>
        <taxon>Pseudomonadota</taxon>
        <taxon>Alphaproteobacteria</taxon>
        <taxon>Hyphomicrobiales</taxon>
        <taxon>Aurantimonadaceae</taxon>
        <taxon>Jiella</taxon>
    </lineage>
</organism>
<dbReference type="Pfam" id="PF22513">
    <property type="entry name" value="FitA-like_RHH"/>
    <property type="match status" value="1"/>
</dbReference>
<name>A0ABS4BGI6_9HYPH</name>
<keyword evidence="3" id="KW-1185">Reference proteome</keyword>
<accession>A0ABS4BGI6</accession>
<dbReference type="InterPro" id="IPR053853">
    <property type="entry name" value="FitA-like_RHH"/>
</dbReference>
<evidence type="ECO:0000313" key="3">
    <source>
        <dbReference type="Proteomes" id="UP000678276"/>
    </source>
</evidence>
<evidence type="ECO:0000313" key="2">
    <source>
        <dbReference type="EMBL" id="MBP0615870.1"/>
    </source>
</evidence>
<reference evidence="2 3" key="1">
    <citation type="submission" date="2021-04" db="EMBL/GenBank/DDBJ databases">
        <title>Whole genome sequence of Jiella sp. KSK16Y-1.</title>
        <authorList>
            <person name="Tuo L."/>
        </authorList>
    </citation>
    <scope>NUCLEOTIDE SEQUENCE [LARGE SCALE GENOMIC DNA]</scope>
    <source>
        <strain evidence="2 3">KSK16Y-1</strain>
    </source>
</reference>
<sequence length="84" mass="9421">MGEIIVGQLDQQLIEAVEKSAAANNRSMEAELRSLIEERYRPSLASRVEDDGRSILDYVGIAPSNRTTEEIVADIRAMRDEWGD</sequence>
<protein>
    <recommendedName>
        <fullName evidence="1">Antitoxin FitA-like ribbon-helix-helix domain-containing protein</fullName>
    </recommendedName>
</protein>